<dbReference type="PANTHER" id="PTHR46030">
    <property type="entry name" value="ALPHA-KETOGLUTARATE-DEPENDENT DIOXYGENASE ALKB HOMOLOG 6"/>
    <property type="match status" value="1"/>
</dbReference>
<keyword evidence="4" id="KW-0223">Dioxygenase</keyword>
<dbReference type="InterPro" id="IPR027450">
    <property type="entry name" value="AlkB-like"/>
</dbReference>
<evidence type="ECO:0000256" key="5">
    <source>
        <dbReference type="ARBA" id="ARBA00023002"/>
    </source>
</evidence>
<dbReference type="PROSITE" id="PS51471">
    <property type="entry name" value="FE2OG_OXY"/>
    <property type="match status" value="1"/>
</dbReference>
<dbReference type="SUPFAM" id="SSF51197">
    <property type="entry name" value="Clavaminate synthase-like"/>
    <property type="match status" value="1"/>
</dbReference>
<gene>
    <name evidence="10" type="ORF">GQ43DRAFT_464751</name>
</gene>
<feature type="region of interest" description="Disordered" evidence="8">
    <location>
        <begin position="143"/>
        <end position="186"/>
    </location>
</feature>
<dbReference type="Gene3D" id="2.60.120.590">
    <property type="entry name" value="Alpha-ketoglutarate-dependent dioxygenase AlkB-like"/>
    <property type="match status" value="1"/>
</dbReference>
<evidence type="ECO:0000256" key="8">
    <source>
        <dbReference type="SAM" id="MobiDB-lite"/>
    </source>
</evidence>
<dbReference type="InterPro" id="IPR032862">
    <property type="entry name" value="ALKBH6"/>
</dbReference>
<dbReference type="InterPro" id="IPR037151">
    <property type="entry name" value="AlkB-like_sf"/>
</dbReference>
<sequence length="279" mass="30822">MVSLKQNELDVLAPYRIPDLPPNFYYIPNFITEEEEVSILQKIPSQRWVTLSHRRLQAHPSTLTANNTLLGAPLPAYLVKPIIESFKELGVFKITPHKEPNHVLINEYSKGEGIMPHEDGSAYAEVVATVSLGASICLELSEKKPSEENKELPVSSKEGEASGGHEPFQGVHKASETAKGDSFQSASSDYKLPTRILQEPRSLLITTGPAYKNLLHGISPTDVDENLKVSTVANWHLLSEPDRFADGRNERGTRVSLTYRDVLKVSSAANKVLGAMKKK</sequence>
<keyword evidence="11" id="KW-1185">Reference proteome</keyword>
<keyword evidence="7" id="KW-0539">Nucleus</keyword>
<feature type="domain" description="Fe2OG dioxygenase" evidence="9">
    <location>
        <begin position="99"/>
        <end position="263"/>
    </location>
</feature>
<dbReference type="EMBL" id="ML994071">
    <property type="protein sequence ID" value="KAF2199518.1"/>
    <property type="molecule type" value="Genomic_DNA"/>
</dbReference>
<dbReference type="GO" id="GO:0046872">
    <property type="term" value="F:metal ion binding"/>
    <property type="evidence" value="ECO:0007669"/>
    <property type="project" value="UniProtKB-KW"/>
</dbReference>
<evidence type="ECO:0000256" key="2">
    <source>
        <dbReference type="ARBA" id="ARBA00007879"/>
    </source>
</evidence>
<dbReference type="InterPro" id="IPR005123">
    <property type="entry name" value="Oxoglu/Fe-dep_dioxygenase_dom"/>
</dbReference>
<comment type="similarity">
    <text evidence="2">Belongs to the alkB family.</text>
</comment>
<evidence type="ECO:0000256" key="1">
    <source>
        <dbReference type="ARBA" id="ARBA00004123"/>
    </source>
</evidence>
<evidence type="ECO:0000256" key="7">
    <source>
        <dbReference type="ARBA" id="ARBA00023242"/>
    </source>
</evidence>
<evidence type="ECO:0000313" key="11">
    <source>
        <dbReference type="Proteomes" id="UP000799536"/>
    </source>
</evidence>
<dbReference type="Pfam" id="PF13532">
    <property type="entry name" value="2OG-FeII_Oxy_2"/>
    <property type="match status" value="1"/>
</dbReference>
<protein>
    <recommendedName>
        <fullName evidence="9">Fe2OG dioxygenase domain-containing protein</fullName>
    </recommendedName>
</protein>
<dbReference type="OrthoDB" id="412814at2759"/>
<accession>A0A9P4JHI0</accession>
<reference evidence="10" key="1">
    <citation type="journal article" date="2020" name="Stud. Mycol.">
        <title>101 Dothideomycetes genomes: a test case for predicting lifestyles and emergence of pathogens.</title>
        <authorList>
            <person name="Haridas S."/>
            <person name="Albert R."/>
            <person name="Binder M."/>
            <person name="Bloem J."/>
            <person name="Labutti K."/>
            <person name="Salamov A."/>
            <person name="Andreopoulos B."/>
            <person name="Baker S."/>
            <person name="Barry K."/>
            <person name="Bills G."/>
            <person name="Bluhm B."/>
            <person name="Cannon C."/>
            <person name="Castanera R."/>
            <person name="Culley D."/>
            <person name="Daum C."/>
            <person name="Ezra D."/>
            <person name="Gonzalez J."/>
            <person name="Henrissat B."/>
            <person name="Kuo A."/>
            <person name="Liang C."/>
            <person name="Lipzen A."/>
            <person name="Lutzoni F."/>
            <person name="Magnuson J."/>
            <person name="Mondo S."/>
            <person name="Nolan M."/>
            <person name="Ohm R."/>
            <person name="Pangilinan J."/>
            <person name="Park H.-J."/>
            <person name="Ramirez L."/>
            <person name="Alfaro M."/>
            <person name="Sun H."/>
            <person name="Tritt A."/>
            <person name="Yoshinaga Y."/>
            <person name="Zwiers L.-H."/>
            <person name="Turgeon B."/>
            <person name="Goodwin S."/>
            <person name="Spatafora J."/>
            <person name="Crous P."/>
            <person name="Grigoriev I."/>
        </authorList>
    </citation>
    <scope>NUCLEOTIDE SEQUENCE</scope>
    <source>
        <strain evidence="10">ATCC 74209</strain>
    </source>
</reference>
<name>A0A9P4JHI0_9PLEO</name>
<dbReference type="Proteomes" id="UP000799536">
    <property type="component" value="Unassembled WGS sequence"/>
</dbReference>
<evidence type="ECO:0000256" key="3">
    <source>
        <dbReference type="ARBA" id="ARBA00022723"/>
    </source>
</evidence>
<evidence type="ECO:0000256" key="6">
    <source>
        <dbReference type="ARBA" id="ARBA00023004"/>
    </source>
</evidence>
<evidence type="ECO:0000313" key="10">
    <source>
        <dbReference type="EMBL" id="KAF2199518.1"/>
    </source>
</evidence>
<dbReference type="AlphaFoldDB" id="A0A9P4JHI0"/>
<keyword evidence="3" id="KW-0479">Metal-binding</keyword>
<evidence type="ECO:0000259" key="9">
    <source>
        <dbReference type="PROSITE" id="PS51471"/>
    </source>
</evidence>
<keyword evidence="6" id="KW-0408">Iron</keyword>
<keyword evidence="5" id="KW-0560">Oxidoreductase</keyword>
<evidence type="ECO:0000256" key="4">
    <source>
        <dbReference type="ARBA" id="ARBA00022964"/>
    </source>
</evidence>
<organism evidence="10 11">
    <name type="scientific">Delitschia confertaspora ATCC 74209</name>
    <dbReference type="NCBI Taxonomy" id="1513339"/>
    <lineage>
        <taxon>Eukaryota</taxon>
        <taxon>Fungi</taxon>
        <taxon>Dikarya</taxon>
        <taxon>Ascomycota</taxon>
        <taxon>Pezizomycotina</taxon>
        <taxon>Dothideomycetes</taxon>
        <taxon>Pleosporomycetidae</taxon>
        <taxon>Pleosporales</taxon>
        <taxon>Delitschiaceae</taxon>
        <taxon>Delitschia</taxon>
    </lineage>
</organism>
<comment type="subcellular location">
    <subcellularLocation>
        <location evidence="1">Nucleus</location>
    </subcellularLocation>
</comment>
<proteinExistence type="inferred from homology"/>
<comment type="caution">
    <text evidence="10">The sequence shown here is derived from an EMBL/GenBank/DDBJ whole genome shotgun (WGS) entry which is preliminary data.</text>
</comment>
<dbReference type="GO" id="GO:0051213">
    <property type="term" value="F:dioxygenase activity"/>
    <property type="evidence" value="ECO:0007669"/>
    <property type="project" value="UniProtKB-KW"/>
</dbReference>
<dbReference type="PANTHER" id="PTHR46030:SF1">
    <property type="entry name" value="ALPHA-KETOGLUTARATE-DEPENDENT DIOXYGENASE ALKB HOMOLOG 6"/>
    <property type="match status" value="1"/>
</dbReference>
<dbReference type="GO" id="GO:0005634">
    <property type="term" value="C:nucleus"/>
    <property type="evidence" value="ECO:0007669"/>
    <property type="project" value="UniProtKB-SubCell"/>
</dbReference>